<evidence type="ECO:0000259" key="13">
    <source>
        <dbReference type="SMART" id="SM00849"/>
    </source>
</evidence>
<feature type="domain" description="Metallo-beta-lactamase" evidence="13">
    <location>
        <begin position="26"/>
        <end position="225"/>
    </location>
</feature>
<dbReference type="Pfam" id="PF07521">
    <property type="entry name" value="RMMBL"/>
    <property type="match status" value="1"/>
</dbReference>
<feature type="active site" description="Proton donor" evidence="10">
    <location>
        <position position="205"/>
    </location>
</feature>
<dbReference type="InterPro" id="IPR042173">
    <property type="entry name" value="RNase_J_2"/>
</dbReference>
<dbReference type="PANTHER" id="PTHR43694:SF1">
    <property type="entry name" value="RIBONUCLEASE J"/>
    <property type="match status" value="1"/>
</dbReference>
<feature type="binding site" evidence="12">
    <location>
        <position position="61"/>
    </location>
    <ligand>
        <name>Ca(2+)</name>
        <dbReference type="ChEBI" id="CHEBI:29108"/>
    </ligand>
</feature>
<dbReference type="SUPFAM" id="SSF56281">
    <property type="entry name" value="Metallo-hydrolase/oxidoreductase"/>
    <property type="match status" value="1"/>
</dbReference>
<dbReference type="PANTHER" id="PTHR43694">
    <property type="entry name" value="RIBONUCLEASE J"/>
    <property type="match status" value="1"/>
</dbReference>
<dbReference type="InterPro" id="IPR011108">
    <property type="entry name" value="RMMBL"/>
</dbReference>
<dbReference type="STRING" id="1618446.UV61_C0006G0118"/>
<keyword evidence="12" id="KW-0106">Calcium</keyword>
<feature type="binding site" evidence="12">
    <location>
        <position position="173"/>
    </location>
    <ligand>
        <name>Zn(2+)</name>
        <dbReference type="ChEBI" id="CHEBI:29105"/>
        <label>1</label>
        <note>catalytic</note>
    </ligand>
</feature>
<keyword evidence="9" id="KW-0698">rRNA processing</keyword>
<feature type="binding site" evidence="12">
    <location>
        <position position="88"/>
    </location>
    <ligand>
        <name>Zn(2+)</name>
        <dbReference type="ChEBI" id="CHEBI:29105"/>
        <label>1</label>
        <note>catalytic</note>
    </ligand>
</feature>
<dbReference type="Gene3D" id="3.40.50.10710">
    <property type="entry name" value="Metallo-hydrolase/oxidoreductase"/>
    <property type="match status" value="1"/>
</dbReference>
<keyword evidence="5 9" id="KW-0378">Hydrolase</keyword>
<comment type="similarity">
    <text evidence="9">Belongs to the metallo-beta-lactamase superfamily. RNA-metabolizing metallo-beta-lactamase-like family. Bacterial RNase J subfamily.</text>
</comment>
<dbReference type="InterPro" id="IPR041636">
    <property type="entry name" value="RNase_J_C"/>
</dbReference>
<keyword evidence="1 9" id="KW-0963">Cytoplasm</keyword>
<feature type="binding site" evidence="12">
    <location>
        <position position="89"/>
    </location>
    <ligand>
        <name>Zn(2+)</name>
        <dbReference type="ChEBI" id="CHEBI:29105"/>
        <label>1</label>
        <note>catalytic</note>
    </ligand>
</feature>
<evidence type="ECO:0000256" key="12">
    <source>
        <dbReference type="PIRSR" id="PIRSR004803-3"/>
    </source>
</evidence>
<evidence type="ECO:0000313" key="15">
    <source>
        <dbReference type="Proteomes" id="UP000034050"/>
    </source>
</evidence>
<evidence type="ECO:0000256" key="3">
    <source>
        <dbReference type="ARBA" id="ARBA00022723"/>
    </source>
</evidence>
<evidence type="ECO:0000256" key="8">
    <source>
        <dbReference type="ARBA" id="ARBA00022884"/>
    </source>
</evidence>
<evidence type="ECO:0000256" key="2">
    <source>
        <dbReference type="ARBA" id="ARBA00022722"/>
    </source>
</evidence>
<dbReference type="GO" id="GO:0004521">
    <property type="term" value="F:RNA endonuclease activity"/>
    <property type="evidence" value="ECO:0007669"/>
    <property type="project" value="UniProtKB-UniRule"/>
</dbReference>
<feature type="active site" description="Proton acceptor" evidence="10">
    <location>
        <position position="379"/>
    </location>
</feature>
<comment type="function">
    <text evidence="9">An RNase that has 5'-3' exonuclease and possibly endonuclease activity. Involved in maturation of rRNA and in some organisms also mRNA maturation and/or decay.</text>
</comment>
<dbReference type="PIRSF" id="PIRSF004803">
    <property type="entry name" value="RnjA"/>
    <property type="match status" value="1"/>
</dbReference>
<dbReference type="InterPro" id="IPR055132">
    <property type="entry name" value="RNase_J_b_CASP"/>
</dbReference>
<gene>
    <name evidence="9" type="primary">rnj</name>
    <name evidence="14" type="ORF">UV61_C0006G0118</name>
</gene>
<feature type="binding site" evidence="12">
    <location>
        <position position="455"/>
    </location>
    <ligand>
        <name>Ca(2+)</name>
        <dbReference type="ChEBI" id="CHEBI:29108"/>
    </ligand>
</feature>
<protein>
    <recommendedName>
        <fullName evidence="9">Ribonuclease J</fullName>
        <shortName evidence="9">RNase J</shortName>
        <ecNumber evidence="9">3.1.-.-</ecNumber>
    </recommendedName>
</protein>
<comment type="subcellular location">
    <subcellularLocation>
        <location evidence="9">Cytoplasm</location>
    </subcellularLocation>
</comment>
<dbReference type="Pfam" id="PF22505">
    <property type="entry name" value="RNase_J_b_CASP"/>
    <property type="match status" value="1"/>
</dbReference>
<feature type="binding site" evidence="12">
    <location>
        <position position="59"/>
    </location>
    <ligand>
        <name>Ca(2+)</name>
        <dbReference type="ChEBI" id="CHEBI:29108"/>
    </ligand>
</feature>
<dbReference type="SMART" id="SM00849">
    <property type="entry name" value="Lactamase_B"/>
    <property type="match status" value="1"/>
</dbReference>
<feature type="binding site" evidence="9 11">
    <location>
        <begin position="375"/>
        <end position="379"/>
    </location>
    <ligand>
        <name>substrate</name>
    </ligand>
</feature>
<dbReference type="GO" id="GO:0005737">
    <property type="term" value="C:cytoplasm"/>
    <property type="evidence" value="ECO:0007669"/>
    <property type="project" value="UniProtKB-SubCell"/>
</dbReference>
<evidence type="ECO:0000256" key="11">
    <source>
        <dbReference type="PIRSR" id="PIRSR004803-2"/>
    </source>
</evidence>
<evidence type="ECO:0000256" key="9">
    <source>
        <dbReference type="HAMAP-Rule" id="MF_01491"/>
    </source>
</evidence>
<name>A0A0G1CN48_9BACT</name>
<comment type="cofactor">
    <cofactor evidence="12">
        <name>Zn(2+)</name>
        <dbReference type="ChEBI" id="CHEBI:29105"/>
    </cofactor>
    <text evidence="12">Binds 2 Zn(2+) ions per subunit. It is not clear if Zn(2+) or Mg(2+) is physiologically important.</text>
</comment>
<feature type="binding site" evidence="12">
    <location>
        <position position="84"/>
    </location>
    <ligand>
        <name>Zn(2+)</name>
        <dbReference type="ChEBI" id="CHEBI:29105"/>
        <label>1</label>
        <note>catalytic</note>
    </ligand>
</feature>
<comment type="caution">
    <text evidence="14">The sequence shown here is derived from an EMBL/GenBank/DDBJ whole genome shotgun (WGS) entry which is preliminary data.</text>
</comment>
<dbReference type="InterPro" id="IPR001279">
    <property type="entry name" value="Metallo-B-lactamas"/>
</dbReference>
<dbReference type="InterPro" id="IPR004613">
    <property type="entry name" value="RNase_J"/>
</dbReference>
<dbReference type="Pfam" id="PF17770">
    <property type="entry name" value="RNase_J_C"/>
    <property type="match status" value="1"/>
</dbReference>
<dbReference type="NCBIfam" id="TIGR00649">
    <property type="entry name" value="MG423"/>
    <property type="match status" value="1"/>
</dbReference>
<dbReference type="CDD" id="cd07714">
    <property type="entry name" value="RNaseJ_MBL-fold"/>
    <property type="match status" value="1"/>
</dbReference>
<dbReference type="PATRIC" id="fig|1618446.3.peg.781"/>
<dbReference type="Proteomes" id="UP000034050">
    <property type="component" value="Unassembled WGS sequence"/>
</dbReference>
<dbReference type="Pfam" id="PF00753">
    <property type="entry name" value="Lactamase_B"/>
    <property type="match status" value="1"/>
</dbReference>
<dbReference type="GO" id="GO:0004534">
    <property type="term" value="F:5'-3' RNA exonuclease activity"/>
    <property type="evidence" value="ECO:0007669"/>
    <property type="project" value="UniProtKB-UniRule"/>
</dbReference>
<feature type="binding site" evidence="11">
    <location>
        <begin position="242"/>
        <end position="244"/>
    </location>
    <ligand>
        <name>substrate</name>
    </ligand>
</feature>
<dbReference type="AlphaFoldDB" id="A0A0G1CN48"/>
<dbReference type="GO" id="GO:0006364">
    <property type="term" value="P:rRNA processing"/>
    <property type="evidence" value="ECO:0007669"/>
    <property type="project" value="UniProtKB-UniRule"/>
</dbReference>
<comment type="subunit">
    <text evidence="9">Homodimer, may be a subunit of the RNA degradosome.</text>
</comment>
<comment type="cofactor">
    <cofactor evidence="12">
        <name>Ca(2+)</name>
        <dbReference type="ChEBI" id="CHEBI:29108"/>
    </cofactor>
    <text evidence="12">Binds 1 Ca(2+) cation per subunit. Seen in 1 crystal structure, it is not clear if it is physiologically important.</text>
</comment>
<dbReference type="EC" id="3.1.-.-" evidence="9"/>
<dbReference type="EMBL" id="LCFD01000006">
    <property type="protein sequence ID" value="KKS86917.1"/>
    <property type="molecule type" value="Genomic_DNA"/>
</dbReference>
<dbReference type="InterPro" id="IPR030854">
    <property type="entry name" value="RNase_J_bac"/>
</dbReference>
<dbReference type="Gene3D" id="3.10.20.580">
    <property type="match status" value="1"/>
</dbReference>
<evidence type="ECO:0000256" key="7">
    <source>
        <dbReference type="ARBA" id="ARBA00022839"/>
    </source>
</evidence>
<organism evidence="14 15">
    <name type="scientific">Candidatus Gottesmanbacteria bacterium GW2011_GWB1_43_11</name>
    <dbReference type="NCBI Taxonomy" id="1618446"/>
    <lineage>
        <taxon>Bacteria</taxon>
        <taxon>Candidatus Gottesmaniibacteriota</taxon>
    </lineage>
</organism>
<sequence length="566" mass="63033">MNMKQIFIKDKETVRLFPLGGIGNVTKNCFVYEYRIDGKLIDVLLVDCGIGFPDEAMYGVDLVIPDVTYLLDKLDKIRGLVLTHGHDDHIGALPYVLPKLPRFPIYATKLTAAFAEIKLKEFGINRDISVITTQQLLNLGHFKIESAHVTHSIPDAVNYVITTPIGQFYHGSDFKFDLTPLDNQPSELGKIAAAGSAGVLCLLSDSLGSERSGYTLSERMIEETLEQQLRSCGGKFLFTTQSSNISRIQQAINVALRHHKKIAFIGRSVDQNCEVARKLGYLTFPQEALVHDKQLLRLPDNQLFLVVAGSQGQAESGLFRIARGEHKFVKIREGDVVVFSADPIPGNENAVHALVDTLTQAGARVSYSEVMEELHVSGHGSQQDLMLMLSLTKPKYILPIGGTYRHMVAYKKLAMTMGHAKENVLIPQEGDILEFGRSMRPHVVQRIETDQIMVDGLGVGDVGDVVLRDRKTLAKEGIMVIVVPVEESSGRVSAAPDIISRGFVYMKESGRLMDRTRQMVVESLRTSKGHITDWQFLRRNIEEKVAKFLYKETGRRPLIVPVIVEV</sequence>
<feature type="binding site" evidence="12">
    <location>
        <position position="86"/>
    </location>
    <ligand>
        <name>Zn(2+)</name>
        <dbReference type="ChEBI" id="CHEBI:29105"/>
        <label>1</label>
        <note>catalytic</note>
    </ligand>
</feature>
<keyword evidence="3 12" id="KW-0479">Metal-binding</keyword>
<keyword evidence="7 9" id="KW-0269">Exonuclease</keyword>
<dbReference type="HAMAP" id="MF_01491">
    <property type="entry name" value="RNase_J_bact"/>
    <property type="match status" value="1"/>
</dbReference>
<dbReference type="InterPro" id="IPR036866">
    <property type="entry name" value="RibonucZ/Hydroxyglut_hydro"/>
</dbReference>
<keyword evidence="8 9" id="KW-0694">RNA-binding</keyword>
<evidence type="ECO:0000256" key="4">
    <source>
        <dbReference type="ARBA" id="ARBA00022759"/>
    </source>
</evidence>
<dbReference type="Gene3D" id="3.60.15.10">
    <property type="entry name" value="Ribonuclease Z/Hydroxyacylglutathione hydrolase-like"/>
    <property type="match status" value="1"/>
</dbReference>
<dbReference type="GO" id="GO:0008270">
    <property type="term" value="F:zinc ion binding"/>
    <property type="evidence" value="ECO:0007669"/>
    <property type="project" value="InterPro"/>
</dbReference>
<proteinExistence type="inferred from homology"/>
<evidence type="ECO:0000313" key="14">
    <source>
        <dbReference type="EMBL" id="KKS86917.1"/>
    </source>
</evidence>
<evidence type="ECO:0000256" key="1">
    <source>
        <dbReference type="ARBA" id="ARBA00022490"/>
    </source>
</evidence>
<evidence type="ECO:0000256" key="6">
    <source>
        <dbReference type="ARBA" id="ARBA00022833"/>
    </source>
</evidence>
<keyword evidence="6 12" id="KW-0862">Zinc</keyword>
<keyword evidence="2 9" id="KW-0540">Nuclease</keyword>
<evidence type="ECO:0000256" key="10">
    <source>
        <dbReference type="PIRSR" id="PIRSR004803-1"/>
    </source>
</evidence>
<evidence type="ECO:0000256" key="5">
    <source>
        <dbReference type="ARBA" id="ARBA00022801"/>
    </source>
</evidence>
<accession>A0A0G1CN48</accession>
<reference evidence="14 15" key="1">
    <citation type="journal article" date="2015" name="Nature">
        <title>rRNA introns, odd ribosomes, and small enigmatic genomes across a large radiation of phyla.</title>
        <authorList>
            <person name="Brown C.T."/>
            <person name="Hug L.A."/>
            <person name="Thomas B.C."/>
            <person name="Sharon I."/>
            <person name="Castelle C.J."/>
            <person name="Singh A."/>
            <person name="Wilkins M.J."/>
            <person name="Williams K.H."/>
            <person name="Banfield J.F."/>
        </authorList>
    </citation>
    <scope>NUCLEOTIDE SEQUENCE [LARGE SCALE GENOMIC DNA]</scope>
</reference>
<feature type="binding site" evidence="12">
    <location>
        <position position="151"/>
    </location>
    <ligand>
        <name>Zn(2+)</name>
        <dbReference type="ChEBI" id="CHEBI:29105"/>
        <label>1</label>
        <note>catalytic</note>
    </ligand>
</feature>
<keyword evidence="4 9" id="KW-0255">Endonuclease</keyword>
<dbReference type="GO" id="GO:0003723">
    <property type="term" value="F:RNA binding"/>
    <property type="evidence" value="ECO:0007669"/>
    <property type="project" value="UniProtKB-UniRule"/>
</dbReference>